<dbReference type="InterPro" id="IPR005151">
    <property type="entry name" value="Tail-specific_protease"/>
</dbReference>
<sequence length="408" mass="42772">MAAALVLGAAQASPATDLYTAATRAVRDIYYGWSTQDFAALDRRYAQVLAERCAPQGERCDYATGRAVLSDLLGAFGDGHTYVRDPEGAARLREVERDLAVQRSGVRVARVEGGLLVVAVTPGSPAERQGLRRFDLLTTVQGQAAGRRGGQEAPIGATEFASLERRGEPLTVTLRRAGEPERAVQLPVAPLQARDEPSLEWVGAGGQAAVIQIPSFLPQNTAELFLKQVRRVQAAGVRALVVDLRFNSGGSLMQCVAAASIFGPVVYNANYRVGGFSFTGLNGGVGRYLETVFAAPDQRVWTGAAAVLVGPDTASCAEVFSHYAQSYGVKVVGEPTTGVGNSGVLLRNLPDGGVVAVTAFRAYASGDRPLPARVVPDLVAPLDIGLLTTTGRDSGLEAALAALSPALK</sequence>
<evidence type="ECO:0000313" key="2">
    <source>
        <dbReference type="EMBL" id="SEI63307.1"/>
    </source>
</evidence>
<feature type="domain" description="Tail specific protease" evidence="1">
    <location>
        <begin position="167"/>
        <end position="381"/>
    </location>
</feature>
<dbReference type="SMART" id="SM00245">
    <property type="entry name" value="TSPc"/>
    <property type="match status" value="1"/>
</dbReference>
<evidence type="ECO:0000313" key="3">
    <source>
        <dbReference type="Proteomes" id="UP000199223"/>
    </source>
</evidence>
<dbReference type="GO" id="GO:0004175">
    <property type="term" value="F:endopeptidase activity"/>
    <property type="evidence" value="ECO:0007669"/>
    <property type="project" value="TreeGrafter"/>
</dbReference>
<dbReference type="InterPro" id="IPR029045">
    <property type="entry name" value="ClpP/crotonase-like_dom_sf"/>
</dbReference>
<proteinExistence type="predicted"/>
<dbReference type="Pfam" id="PF03572">
    <property type="entry name" value="Peptidase_S41"/>
    <property type="match status" value="1"/>
</dbReference>
<dbReference type="Gene3D" id="3.90.226.10">
    <property type="entry name" value="2-enoyl-CoA Hydratase, Chain A, domain 1"/>
    <property type="match status" value="1"/>
</dbReference>
<dbReference type="EMBL" id="FNZA01000001">
    <property type="protein sequence ID" value="SEI63307.1"/>
    <property type="molecule type" value="Genomic_DNA"/>
</dbReference>
<evidence type="ECO:0000259" key="1">
    <source>
        <dbReference type="SMART" id="SM00245"/>
    </source>
</evidence>
<gene>
    <name evidence="2" type="ORF">SAMN04488058_101190</name>
</gene>
<keyword evidence="2" id="KW-0378">Hydrolase</keyword>
<protein>
    <submittedName>
        <fullName evidence="2">Carboxyl-terminal processing protease</fullName>
    </submittedName>
</protein>
<dbReference type="GO" id="GO:0007165">
    <property type="term" value="P:signal transduction"/>
    <property type="evidence" value="ECO:0007669"/>
    <property type="project" value="TreeGrafter"/>
</dbReference>
<dbReference type="AlphaFoldDB" id="A0A1H6SEV1"/>
<dbReference type="GO" id="GO:0008236">
    <property type="term" value="F:serine-type peptidase activity"/>
    <property type="evidence" value="ECO:0007669"/>
    <property type="project" value="InterPro"/>
</dbReference>
<dbReference type="SUPFAM" id="SSF52096">
    <property type="entry name" value="ClpP/crotonase"/>
    <property type="match status" value="1"/>
</dbReference>
<reference evidence="3" key="1">
    <citation type="submission" date="2016-10" db="EMBL/GenBank/DDBJ databases">
        <authorList>
            <person name="Varghese N."/>
            <person name="Submissions S."/>
        </authorList>
    </citation>
    <scope>NUCLEOTIDE SEQUENCE [LARGE SCALE GENOMIC DNA]</scope>
    <source>
        <strain evidence="3">CGMCC 1.10218</strain>
    </source>
</reference>
<dbReference type="Gene3D" id="2.30.42.10">
    <property type="match status" value="1"/>
</dbReference>
<organism evidence="2 3">
    <name type="scientific">Deinococcus reticulitermitis</name>
    <dbReference type="NCBI Taxonomy" id="856736"/>
    <lineage>
        <taxon>Bacteria</taxon>
        <taxon>Thermotogati</taxon>
        <taxon>Deinococcota</taxon>
        <taxon>Deinococci</taxon>
        <taxon>Deinococcales</taxon>
        <taxon>Deinococcaceae</taxon>
        <taxon>Deinococcus</taxon>
    </lineage>
</organism>
<name>A0A1H6SEV1_9DEIO</name>
<accession>A0A1H6SEV1</accession>
<dbReference type="Proteomes" id="UP000199223">
    <property type="component" value="Unassembled WGS sequence"/>
</dbReference>
<dbReference type="SUPFAM" id="SSF50156">
    <property type="entry name" value="PDZ domain-like"/>
    <property type="match status" value="1"/>
</dbReference>
<dbReference type="GO" id="GO:0006508">
    <property type="term" value="P:proteolysis"/>
    <property type="evidence" value="ECO:0007669"/>
    <property type="project" value="UniProtKB-KW"/>
</dbReference>
<dbReference type="PANTHER" id="PTHR32060:SF30">
    <property type="entry name" value="CARBOXY-TERMINAL PROCESSING PROTEASE CTPA"/>
    <property type="match status" value="1"/>
</dbReference>
<dbReference type="GO" id="GO:0030288">
    <property type="term" value="C:outer membrane-bounded periplasmic space"/>
    <property type="evidence" value="ECO:0007669"/>
    <property type="project" value="TreeGrafter"/>
</dbReference>
<dbReference type="CDD" id="cd06567">
    <property type="entry name" value="Peptidase_S41"/>
    <property type="match status" value="1"/>
</dbReference>
<keyword evidence="2" id="KW-0645">Protease</keyword>
<dbReference type="PANTHER" id="PTHR32060">
    <property type="entry name" value="TAIL-SPECIFIC PROTEASE"/>
    <property type="match status" value="1"/>
</dbReference>
<keyword evidence="3" id="KW-1185">Reference proteome</keyword>
<dbReference type="InterPro" id="IPR036034">
    <property type="entry name" value="PDZ_sf"/>
</dbReference>
<dbReference type="STRING" id="856736.SAMN04488058_101190"/>